<evidence type="ECO:0000259" key="1">
    <source>
        <dbReference type="Pfam" id="PF05239"/>
    </source>
</evidence>
<comment type="caution">
    <text evidence="2">The sequence shown here is derived from an EMBL/GenBank/DDBJ whole genome shotgun (WGS) entry which is preliminary data.</text>
</comment>
<feature type="domain" description="PRC-barrel" evidence="1">
    <location>
        <begin position="10"/>
        <end position="87"/>
    </location>
</feature>
<dbReference type="SUPFAM" id="SSF50346">
    <property type="entry name" value="PRC-barrel domain"/>
    <property type="match status" value="1"/>
</dbReference>
<dbReference type="EMBL" id="PJCH01000005">
    <property type="protein sequence ID" value="PQA88588.1"/>
    <property type="molecule type" value="Genomic_DNA"/>
</dbReference>
<dbReference type="Pfam" id="PF05239">
    <property type="entry name" value="PRC"/>
    <property type="match status" value="1"/>
</dbReference>
<dbReference type="PANTHER" id="PTHR36505:SF1">
    <property type="entry name" value="BLR1072 PROTEIN"/>
    <property type="match status" value="1"/>
</dbReference>
<organism evidence="2 3">
    <name type="scientific">Hyphococcus luteus</name>
    <dbReference type="NCBI Taxonomy" id="2058213"/>
    <lineage>
        <taxon>Bacteria</taxon>
        <taxon>Pseudomonadati</taxon>
        <taxon>Pseudomonadota</taxon>
        <taxon>Alphaproteobacteria</taxon>
        <taxon>Parvularculales</taxon>
        <taxon>Parvularculaceae</taxon>
        <taxon>Hyphococcus</taxon>
    </lineage>
</organism>
<evidence type="ECO:0000313" key="3">
    <source>
        <dbReference type="Proteomes" id="UP000239504"/>
    </source>
</evidence>
<reference evidence="2 3" key="1">
    <citation type="submission" date="2017-12" db="EMBL/GenBank/DDBJ databases">
        <authorList>
            <person name="Hurst M.R.H."/>
        </authorList>
    </citation>
    <scope>NUCLEOTIDE SEQUENCE [LARGE SCALE GENOMIC DNA]</scope>
    <source>
        <strain evidence="2 3">SY-3-19</strain>
    </source>
</reference>
<dbReference type="InterPro" id="IPR027275">
    <property type="entry name" value="PRC-brl_dom"/>
</dbReference>
<protein>
    <submittedName>
        <fullName evidence="2">Photosystem reaction center subunit H</fullName>
    </submittedName>
</protein>
<dbReference type="InterPro" id="IPR011033">
    <property type="entry name" value="PRC_barrel-like_sf"/>
</dbReference>
<dbReference type="Gene3D" id="2.30.30.240">
    <property type="entry name" value="PRC-barrel domain"/>
    <property type="match status" value="1"/>
</dbReference>
<dbReference type="AlphaFoldDB" id="A0A2S7K7Z8"/>
<proteinExistence type="predicted"/>
<dbReference type="RefSeq" id="WP_104829832.1">
    <property type="nucleotide sequence ID" value="NZ_PJCH01000005.1"/>
</dbReference>
<gene>
    <name evidence="2" type="ORF">CW354_09915</name>
</gene>
<evidence type="ECO:0000313" key="2">
    <source>
        <dbReference type="EMBL" id="PQA88588.1"/>
    </source>
</evidence>
<name>A0A2S7K7Z8_9PROT</name>
<sequence>MPTGTGHTTAIRASRVIGTPVYNTAGDQIGEVEDVMLDKTTNNIMFGVVGFGGFLGVGEKYHPIPWASLNFEKDKGGYVVPYTKEQLEQAPKDSLHELTENDGLGARDAAYDYYKAERYW</sequence>
<accession>A0A2S7K7Z8</accession>
<dbReference type="PANTHER" id="PTHR36505">
    <property type="entry name" value="BLR1072 PROTEIN"/>
    <property type="match status" value="1"/>
</dbReference>
<keyword evidence="3" id="KW-1185">Reference proteome</keyword>
<dbReference type="Proteomes" id="UP000239504">
    <property type="component" value="Unassembled WGS sequence"/>
</dbReference>
<dbReference type="OrthoDB" id="7274881at2"/>